<dbReference type="Gene3D" id="2.40.420.20">
    <property type="match status" value="1"/>
</dbReference>
<feature type="domain" description="CusB-like beta-barrel" evidence="3">
    <location>
        <begin position="287"/>
        <end position="353"/>
    </location>
</feature>
<dbReference type="InterPro" id="IPR058792">
    <property type="entry name" value="Beta-barrel_RND_2"/>
</dbReference>
<keyword evidence="2" id="KW-0175">Coiled coil</keyword>
<dbReference type="PANTHER" id="PTHR30469">
    <property type="entry name" value="MULTIDRUG RESISTANCE PROTEIN MDTA"/>
    <property type="match status" value="1"/>
</dbReference>
<evidence type="ECO:0000256" key="2">
    <source>
        <dbReference type="SAM" id="Coils"/>
    </source>
</evidence>
<name>A0ABY8LA35_9RHOB</name>
<comment type="similarity">
    <text evidence="1">Belongs to the membrane fusion protein (MFP) (TC 8.A.1) family.</text>
</comment>
<proteinExistence type="inferred from homology"/>
<dbReference type="Gene3D" id="2.40.50.100">
    <property type="match status" value="2"/>
</dbReference>
<evidence type="ECO:0000259" key="3">
    <source>
        <dbReference type="Pfam" id="PF25954"/>
    </source>
</evidence>
<evidence type="ECO:0000256" key="1">
    <source>
        <dbReference type="ARBA" id="ARBA00009477"/>
    </source>
</evidence>
<dbReference type="NCBIfam" id="TIGR01730">
    <property type="entry name" value="RND_mfp"/>
    <property type="match status" value="1"/>
</dbReference>
<dbReference type="SUPFAM" id="SSF111369">
    <property type="entry name" value="HlyD-like secretion proteins"/>
    <property type="match status" value="2"/>
</dbReference>
<dbReference type="RefSeq" id="WP_279964883.1">
    <property type="nucleotide sequence ID" value="NZ_CP122537.1"/>
</dbReference>
<dbReference type="InterPro" id="IPR006143">
    <property type="entry name" value="RND_pump_MFP"/>
</dbReference>
<organism evidence="4 5">
    <name type="scientific">Jannaschia ovalis</name>
    <dbReference type="NCBI Taxonomy" id="3038773"/>
    <lineage>
        <taxon>Bacteria</taxon>
        <taxon>Pseudomonadati</taxon>
        <taxon>Pseudomonadota</taxon>
        <taxon>Alphaproteobacteria</taxon>
        <taxon>Rhodobacterales</taxon>
        <taxon>Roseobacteraceae</taxon>
        <taxon>Jannaschia</taxon>
    </lineage>
</organism>
<dbReference type="Pfam" id="PF25954">
    <property type="entry name" value="Beta-barrel_RND_2"/>
    <property type="match status" value="1"/>
</dbReference>
<dbReference type="Proteomes" id="UP001243420">
    <property type="component" value="Chromosome"/>
</dbReference>
<feature type="coiled-coil region" evidence="2">
    <location>
        <begin position="214"/>
        <end position="248"/>
    </location>
</feature>
<dbReference type="PANTHER" id="PTHR30469:SF29">
    <property type="entry name" value="BLR2860 PROTEIN"/>
    <property type="match status" value="1"/>
</dbReference>
<accession>A0ABY8LA35</accession>
<feature type="coiled-coil region" evidence="2">
    <location>
        <begin position="134"/>
        <end position="182"/>
    </location>
</feature>
<keyword evidence="5" id="KW-1185">Reference proteome</keyword>
<dbReference type="EMBL" id="CP122537">
    <property type="protein sequence ID" value="WGH78171.1"/>
    <property type="molecule type" value="Genomic_DNA"/>
</dbReference>
<evidence type="ECO:0000313" key="4">
    <source>
        <dbReference type="EMBL" id="WGH78171.1"/>
    </source>
</evidence>
<dbReference type="Gene3D" id="1.10.287.470">
    <property type="entry name" value="Helix hairpin bin"/>
    <property type="match status" value="1"/>
</dbReference>
<dbReference type="Gene3D" id="2.40.30.170">
    <property type="match status" value="1"/>
</dbReference>
<protein>
    <submittedName>
        <fullName evidence="4">Efflux RND transporter periplasmic adaptor subunit</fullName>
    </submittedName>
</protein>
<evidence type="ECO:0000313" key="5">
    <source>
        <dbReference type="Proteomes" id="UP001243420"/>
    </source>
</evidence>
<gene>
    <name evidence="4" type="ORF">P8627_14210</name>
</gene>
<sequence>MRLLPLVTAVLVAIALFFLVLQREALLDFARGTTGDAPGTAAPADETAPEIPVAIATEEAAEDRAPVRVVALRSTARDVPDAVLVRGQSEAAREVTVAAETTGTVVSEPIRKGAFVEAGQMLCELDPGTRQAALSEAESRLAEALARLPEAEARVPEAAARLAEAEARLEEARINQNAASRLSEDGFASETRVANAAAILRAAEAGIGTAETGLESVRAGIESARAAIRSAEAQVERAEREIANLSIEAPFAGLLETDTAELGTLLQPGSPCATVVQLDPLRLVGFLPEAQVDRVKVGARAGARLASGAEVTGEVTFLSRAADDMTRTFRVEVTVPNADLTIRDGQTAEILIETDATEAHLIPASALTLNDEGELGLRIVADGIVAFQPATLVRDTVDGVLLSGLPPQVDVITVGQEYVTEGVPVRVTFADDSPEVTQ</sequence>
<reference evidence="4 5" key="1">
    <citation type="submission" date="2023-04" db="EMBL/GenBank/DDBJ databases">
        <title>Jannaschia ovalis sp. nov., a marine bacterium isolated from sea tidal flat.</title>
        <authorList>
            <person name="Kwon D.Y."/>
            <person name="Kim J.-J."/>
        </authorList>
    </citation>
    <scope>NUCLEOTIDE SEQUENCE [LARGE SCALE GENOMIC DNA]</scope>
    <source>
        <strain evidence="4 5">GRR-S6-38</strain>
    </source>
</reference>